<keyword evidence="3" id="KW-1185">Reference proteome</keyword>
<sequence length="225" mass="24993">MRKCLVAFHYGDISLGLVSSITDGDREVNKFFVILAFIFLVVTCTFAIREPISLVFIIGSFLLIGYVFAKVGQKAEFNNRLSSSERKGTLRFCAVGFLVASLAANVCFLFWVNSKTPIFGDAYVERQQYEEIRDGLKKQVIAQEEEKFSRTYDAKESVKSSLKDASSAEFSDERDGKDGAICGYVNAKNSFGAYAGKTRYISISGQSSIDDGSQEFESLWGKLCN</sequence>
<name>A7MN14_CROS8</name>
<feature type="transmembrane region" description="Helical" evidence="1">
    <location>
        <begin position="54"/>
        <end position="71"/>
    </location>
</feature>
<keyword evidence="1" id="KW-0472">Membrane</keyword>
<dbReference type="Proteomes" id="UP000000260">
    <property type="component" value="Chromosome"/>
</dbReference>
<reference evidence="2 3" key="1">
    <citation type="journal article" date="2010" name="PLoS ONE">
        <title>Genome sequence of Cronobacter sakazakii BAA-894 and comparative genomic hybridization analysis with other Cronobacter species.</title>
        <authorList>
            <person name="Kucerova E."/>
            <person name="Clifton S.W."/>
            <person name="Xia X.Q."/>
            <person name="Long F."/>
            <person name="Porwollik S."/>
            <person name="Fulton L."/>
            <person name="Fronick C."/>
            <person name="Minx P."/>
            <person name="Kyung K."/>
            <person name="Warren W."/>
            <person name="Fulton R."/>
            <person name="Feng D."/>
            <person name="Wollam A."/>
            <person name="Shah N."/>
            <person name="Bhonagiri V."/>
            <person name="Nash W.E."/>
            <person name="Hallsworth-Pepin K."/>
            <person name="Wilson R.K."/>
            <person name="McClelland M."/>
            <person name="Forsythe S.J."/>
        </authorList>
    </citation>
    <scope>NUCLEOTIDE SEQUENCE [LARGE SCALE GENOMIC DNA]</scope>
    <source>
        <strain evidence="2 3">ATCC BAA-894</strain>
    </source>
</reference>
<dbReference type="AlphaFoldDB" id="A7MN14"/>
<evidence type="ECO:0000256" key="1">
    <source>
        <dbReference type="SAM" id="Phobius"/>
    </source>
</evidence>
<gene>
    <name evidence="2" type="ordered locus">ESA_03035</name>
</gene>
<evidence type="ECO:0000313" key="3">
    <source>
        <dbReference type="Proteomes" id="UP000000260"/>
    </source>
</evidence>
<keyword evidence="1" id="KW-0812">Transmembrane</keyword>
<keyword evidence="1" id="KW-1133">Transmembrane helix</keyword>
<evidence type="ECO:0000313" key="2">
    <source>
        <dbReference type="EMBL" id="ABU78264.1"/>
    </source>
</evidence>
<organism evidence="2 3">
    <name type="scientific">Cronobacter sakazakii (strain ATCC BAA-894)</name>
    <name type="common">Enterobacter sakazakii</name>
    <dbReference type="NCBI Taxonomy" id="290339"/>
    <lineage>
        <taxon>Bacteria</taxon>
        <taxon>Pseudomonadati</taxon>
        <taxon>Pseudomonadota</taxon>
        <taxon>Gammaproteobacteria</taxon>
        <taxon>Enterobacterales</taxon>
        <taxon>Enterobacteriaceae</taxon>
        <taxon>Cronobacter</taxon>
    </lineage>
</organism>
<dbReference type="HOGENOM" id="CLU_1228241_0_0_6"/>
<dbReference type="KEGG" id="esa:ESA_03035"/>
<accession>A7MN14</accession>
<feature type="transmembrane region" description="Helical" evidence="1">
    <location>
        <begin position="31"/>
        <end position="48"/>
    </location>
</feature>
<protein>
    <submittedName>
        <fullName evidence="2">Uncharacterized protein</fullName>
    </submittedName>
</protein>
<proteinExistence type="predicted"/>
<dbReference type="EMBL" id="CP000783">
    <property type="protein sequence ID" value="ABU78264.1"/>
    <property type="molecule type" value="Genomic_DNA"/>
</dbReference>
<feature type="transmembrane region" description="Helical" evidence="1">
    <location>
        <begin position="92"/>
        <end position="112"/>
    </location>
</feature>